<dbReference type="PANTHER" id="PTHR46128">
    <property type="entry name" value="MITOCHONDRIAL GROUP I INTRON SPLICING FACTOR CCM1"/>
    <property type="match status" value="1"/>
</dbReference>
<dbReference type="Pfam" id="PF13041">
    <property type="entry name" value="PPR_2"/>
    <property type="match status" value="6"/>
</dbReference>
<feature type="repeat" description="PPR" evidence="2">
    <location>
        <begin position="265"/>
        <end position="299"/>
    </location>
</feature>
<dbReference type="Pfam" id="PF01535">
    <property type="entry name" value="PPR"/>
    <property type="match status" value="3"/>
</dbReference>
<dbReference type="PROSITE" id="PS51375">
    <property type="entry name" value="PPR"/>
    <property type="match status" value="12"/>
</dbReference>
<feature type="repeat" description="PPR" evidence="2">
    <location>
        <begin position="812"/>
        <end position="846"/>
    </location>
</feature>
<organism evidence="3 4">
    <name type="scientific">Rhodosorus marinus</name>
    <dbReference type="NCBI Taxonomy" id="101924"/>
    <lineage>
        <taxon>Eukaryota</taxon>
        <taxon>Rhodophyta</taxon>
        <taxon>Stylonematophyceae</taxon>
        <taxon>Stylonematales</taxon>
        <taxon>Stylonemataceae</taxon>
        <taxon>Rhodosorus</taxon>
    </lineage>
</organism>
<dbReference type="SUPFAM" id="SSF48452">
    <property type="entry name" value="TPR-like"/>
    <property type="match status" value="1"/>
</dbReference>
<feature type="repeat" description="PPR" evidence="2">
    <location>
        <begin position="511"/>
        <end position="545"/>
    </location>
</feature>
<evidence type="ECO:0008006" key="5">
    <source>
        <dbReference type="Google" id="ProtNLM"/>
    </source>
</evidence>
<comment type="caution">
    <text evidence="3">The sequence shown here is derived from an EMBL/GenBank/DDBJ whole genome shotgun (WGS) entry which is preliminary data.</text>
</comment>
<comment type="similarity">
    <text evidence="1">Belongs to the PPR family. P subfamily.</text>
</comment>
<feature type="repeat" description="PPR" evidence="2">
    <location>
        <begin position="777"/>
        <end position="811"/>
    </location>
</feature>
<protein>
    <recommendedName>
        <fullName evidence="5">Pentacotripeptide-repeat region of PRORP domain-containing protein</fullName>
    </recommendedName>
</protein>
<feature type="repeat" description="PPR" evidence="2">
    <location>
        <begin position="476"/>
        <end position="510"/>
    </location>
</feature>
<dbReference type="AlphaFoldDB" id="A0AAV8UT85"/>
<dbReference type="NCBIfam" id="TIGR00756">
    <property type="entry name" value="PPR"/>
    <property type="match status" value="11"/>
</dbReference>
<reference evidence="3 4" key="1">
    <citation type="journal article" date="2023" name="Nat. Commun.">
        <title>Origin of minicircular mitochondrial genomes in red algae.</title>
        <authorList>
            <person name="Lee Y."/>
            <person name="Cho C.H."/>
            <person name="Lee Y.M."/>
            <person name="Park S.I."/>
            <person name="Yang J.H."/>
            <person name="West J.A."/>
            <person name="Bhattacharya D."/>
            <person name="Yoon H.S."/>
        </authorList>
    </citation>
    <scope>NUCLEOTIDE SEQUENCE [LARGE SCALE GENOMIC DNA]</scope>
    <source>
        <strain evidence="3 4">CCMP1338</strain>
        <tissue evidence="3">Whole cell</tissue>
    </source>
</reference>
<keyword evidence="4" id="KW-1185">Reference proteome</keyword>
<feature type="repeat" description="PPR" evidence="2">
    <location>
        <begin position="405"/>
        <end position="439"/>
    </location>
</feature>
<feature type="repeat" description="PPR" evidence="2">
    <location>
        <begin position="160"/>
        <end position="194"/>
    </location>
</feature>
<dbReference type="Gene3D" id="1.25.40.10">
    <property type="entry name" value="Tetratricopeptide repeat domain"/>
    <property type="match status" value="5"/>
</dbReference>
<dbReference type="InterPro" id="IPR002885">
    <property type="entry name" value="PPR_rpt"/>
</dbReference>
<dbReference type="InterPro" id="IPR011990">
    <property type="entry name" value="TPR-like_helical_dom_sf"/>
</dbReference>
<evidence type="ECO:0000313" key="3">
    <source>
        <dbReference type="EMBL" id="KAJ8903806.1"/>
    </source>
</evidence>
<dbReference type="PANTHER" id="PTHR46128:SF329">
    <property type="entry name" value="MITOCHONDRIAL GROUP I INTRON SPLICING FACTOR DMR1"/>
    <property type="match status" value="1"/>
</dbReference>
<feature type="repeat" description="PPR" evidence="2">
    <location>
        <begin position="335"/>
        <end position="369"/>
    </location>
</feature>
<feature type="repeat" description="PPR" evidence="2">
    <location>
        <begin position="370"/>
        <end position="404"/>
    </location>
</feature>
<dbReference type="InterPro" id="IPR050872">
    <property type="entry name" value="PPR_P_subfamily"/>
</dbReference>
<evidence type="ECO:0000313" key="4">
    <source>
        <dbReference type="Proteomes" id="UP001157974"/>
    </source>
</evidence>
<accession>A0AAV8UT85</accession>
<name>A0AAV8UT85_9RHOD</name>
<proteinExistence type="inferred from homology"/>
<dbReference type="EMBL" id="JAMWBK010000006">
    <property type="protein sequence ID" value="KAJ8903806.1"/>
    <property type="molecule type" value="Genomic_DNA"/>
</dbReference>
<sequence length="953" mass="107367">MDMGEESCRKTATFCRPLFLENSVVWKRSRRPRSASCLLCENGSVDRGDTKGFWKTASSLKCSGDANRLRELVDGLRKAPVTVAAPDYTDLKLHMMVLQAFFSRDNVQGAMDHFEDMKVYGARPDVVIYNFLMSNLARRRRLKGLFKLRKEMEGYGIPMDACSYSALIHGYAVVGNIQMAWSFYDEMRSRHIVPNESVFGNLASAASKSGDVRKVEQAIRNMLSYKIRPNQYVYNALISASAKSADIHTAIATFVRMQKEKIRPDTVTFTTLMAAYAAVNDLEGVVTTYNEFVLRDLEPDVFIMCELIKAHARLGKVEDAERCFRGMKKSGLNPDRIVYSVMIKAYGRRGSADKAREMFEEMCDEGIKPNSVVFNELMDAYNKARDHDAAIRAFSQMQGFHVRPNSWAYTTLIHAYARKGDLKGAENALEDMLKRKFRPFTATFTTLIDGFANAGNVRKAIHYYSRIKCDQSMPLDSRVFNSIMRAYFHAGYFTRVDRQYKDMLRRGVKPDAHTYSMLIEANSAIGRGEMIELLLKDMKERGVQSDEVVESSVLRGYFNNFGADAAEKYLQSLGTVLDKHLLTMIALFVDRGQSQLAVEYCRRTKSMGVTNKRLLAVWVQALLQSGDREGCVSIVHEFAEAGVFVECESVKRIIESNLFTDEEARDLFKGLGYSVVLGSMLNAYAKLGKFDQVEALEVDRERRGIPRSVEGTLAFLSLQAMNGESSLQSGITELQYQRVLVERNLLSSVLQILSEGGCAAAALVVFEEISRRGWIPTLACYNSAMAAYARLKRPTDILRLMNTMRREHFAPDTTSYNKLIEAYLAQLKLAEAVRVLHDMRKEEVVPNVATFHILMRSHVKLEDSSMFTALYMELLRQGLKPNAITTSMLSQALSHDKSVPQQSEDLPIPLSVLECYGRLYDNEAVDLGKLYNQAVAAIASAETAPTVARQRAM</sequence>
<feature type="repeat" description="PPR" evidence="2">
    <location>
        <begin position="125"/>
        <end position="159"/>
    </location>
</feature>
<evidence type="ECO:0000256" key="2">
    <source>
        <dbReference type="PROSITE-ProRule" id="PRU00708"/>
    </source>
</evidence>
<dbReference type="Proteomes" id="UP001157974">
    <property type="component" value="Unassembled WGS sequence"/>
</dbReference>
<feature type="repeat" description="PPR" evidence="2">
    <location>
        <begin position="300"/>
        <end position="334"/>
    </location>
</feature>
<gene>
    <name evidence="3" type="ORF">NDN08_000339</name>
</gene>
<feature type="repeat" description="PPR" evidence="2">
    <location>
        <begin position="230"/>
        <end position="264"/>
    </location>
</feature>
<evidence type="ECO:0000256" key="1">
    <source>
        <dbReference type="ARBA" id="ARBA00007626"/>
    </source>
</evidence>